<dbReference type="InterPro" id="IPR001841">
    <property type="entry name" value="Znf_RING"/>
</dbReference>
<evidence type="ECO:0000259" key="3">
    <source>
        <dbReference type="PROSITE" id="PS50089"/>
    </source>
</evidence>
<comment type="caution">
    <text evidence="4">The sequence shown here is derived from an EMBL/GenBank/DDBJ whole genome shotgun (WGS) entry which is preliminary data.</text>
</comment>
<dbReference type="SUPFAM" id="SSF57850">
    <property type="entry name" value="RING/U-box"/>
    <property type="match status" value="1"/>
</dbReference>
<evidence type="ECO:0000313" key="4">
    <source>
        <dbReference type="EMBL" id="KAF9138265.1"/>
    </source>
</evidence>
<sequence>MIRSRNPPIFTSHGYQPSILMGASQKAHAMTRQPRLPSQVQVAASASATEAPGMAQPPLPLPSPTADYIPIWLYAEVPRQAFTFTSPPMQVQVPDFMMDAMMFMSVAPPQECSQSAITPAPSGSSVDTDAMDWVTCPSSPMSVMSRIVPDLNWKSEPPSPTPSLPAAPMAVAPVLMAFQQHSMLPELPFQGRSRSIFLSDRFTGNGVVNSRVRDLLHNTAVQRIRTWFLKTIEPNAMTQWANRSLFDQMSRQAGAAPLGLIFMDNTNVTKECPICYQVENVVKLIFGCNHEICWKCEADLDRFGNVSCPLCRGLRLTTTYKNPQDLFATTIGVHPSDYTHRLCPQPASGPERRPLFNFMQSLYEDEERKERDAKIECELSDRYLWEPSDSFLEHLALMKDHPAKQYFQLNAAQDLCFKSSNDDHLREYNDQIPLNPPTSGLVLPPHRLYIALIHFCLDMLTLPNPARFQNQRKFKAEQMLLELVTLFLVPTDEFSPRRSDRIYNAYAWIEQGGFILTRIRRFIRVKIAQHKANTEERENELGVPSTSISREILYLGVTRWSWIAQSLSILVEWIQLADSNPSMVPPQAHSQLGKHDEPYSDPDPRPTKRQRRHRRWMSR</sequence>
<proteinExistence type="predicted"/>
<feature type="compositionally biased region" description="Basic and acidic residues" evidence="2">
    <location>
        <begin position="593"/>
        <end position="606"/>
    </location>
</feature>
<dbReference type="PROSITE" id="PS50089">
    <property type="entry name" value="ZF_RING_2"/>
    <property type="match status" value="1"/>
</dbReference>
<gene>
    <name evidence="4" type="ORF">BG015_002441</name>
</gene>
<evidence type="ECO:0000313" key="5">
    <source>
        <dbReference type="Proteomes" id="UP000748756"/>
    </source>
</evidence>
<feature type="region of interest" description="Disordered" evidence="2">
    <location>
        <begin position="584"/>
        <end position="619"/>
    </location>
</feature>
<reference evidence="4" key="1">
    <citation type="journal article" date="2020" name="Fungal Divers.">
        <title>Resolving the Mortierellaceae phylogeny through synthesis of multi-gene phylogenetics and phylogenomics.</title>
        <authorList>
            <person name="Vandepol N."/>
            <person name="Liber J."/>
            <person name="Desiro A."/>
            <person name="Na H."/>
            <person name="Kennedy M."/>
            <person name="Barry K."/>
            <person name="Grigoriev I.V."/>
            <person name="Miller A.N."/>
            <person name="O'Donnell K."/>
            <person name="Stajich J.E."/>
            <person name="Bonito G."/>
        </authorList>
    </citation>
    <scope>NUCLEOTIDE SEQUENCE</scope>
    <source>
        <strain evidence="4">NRRL 6426</strain>
    </source>
</reference>
<dbReference type="Gene3D" id="3.30.40.10">
    <property type="entry name" value="Zinc/RING finger domain, C3HC4 (zinc finger)"/>
    <property type="match status" value="1"/>
</dbReference>
<keyword evidence="5" id="KW-1185">Reference proteome</keyword>
<dbReference type="GO" id="GO:0008270">
    <property type="term" value="F:zinc ion binding"/>
    <property type="evidence" value="ECO:0007669"/>
    <property type="project" value="UniProtKB-KW"/>
</dbReference>
<feature type="compositionally biased region" description="Basic residues" evidence="2">
    <location>
        <begin position="607"/>
        <end position="619"/>
    </location>
</feature>
<evidence type="ECO:0000256" key="2">
    <source>
        <dbReference type="SAM" id="MobiDB-lite"/>
    </source>
</evidence>
<dbReference type="OrthoDB" id="2401875at2759"/>
<dbReference type="Proteomes" id="UP000748756">
    <property type="component" value="Unassembled WGS sequence"/>
</dbReference>
<dbReference type="EMBL" id="JAAAUQ010001486">
    <property type="protein sequence ID" value="KAF9138265.1"/>
    <property type="molecule type" value="Genomic_DNA"/>
</dbReference>
<keyword evidence="1" id="KW-0862">Zinc</keyword>
<feature type="domain" description="RING-type" evidence="3">
    <location>
        <begin position="272"/>
        <end position="312"/>
    </location>
</feature>
<accession>A0A9P5V664</accession>
<dbReference type="SMART" id="SM00184">
    <property type="entry name" value="RING"/>
    <property type="match status" value="1"/>
</dbReference>
<dbReference type="AlphaFoldDB" id="A0A9P5V664"/>
<protein>
    <recommendedName>
        <fullName evidence="3">RING-type domain-containing protein</fullName>
    </recommendedName>
</protein>
<keyword evidence="1" id="KW-0863">Zinc-finger</keyword>
<dbReference type="InterPro" id="IPR013083">
    <property type="entry name" value="Znf_RING/FYVE/PHD"/>
</dbReference>
<name>A0A9P5V664_9FUNG</name>
<keyword evidence="1" id="KW-0479">Metal-binding</keyword>
<evidence type="ECO:0000256" key="1">
    <source>
        <dbReference type="PROSITE-ProRule" id="PRU00175"/>
    </source>
</evidence>
<organism evidence="4 5">
    <name type="scientific">Linnemannia schmuckeri</name>
    <dbReference type="NCBI Taxonomy" id="64567"/>
    <lineage>
        <taxon>Eukaryota</taxon>
        <taxon>Fungi</taxon>
        <taxon>Fungi incertae sedis</taxon>
        <taxon>Mucoromycota</taxon>
        <taxon>Mortierellomycotina</taxon>
        <taxon>Mortierellomycetes</taxon>
        <taxon>Mortierellales</taxon>
        <taxon>Mortierellaceae</taxon>
        <taxon>Linnemannia</taxon>
    </lineage>
</organism>